<feature type="compositionally biased region" description="Pro residues" evidence="1">
    <location>
        <begin position="549"/>
        <end position="558"/>
    </location>
</feature>
<feature type="compositionally biased region" description="Polar residues" evidence="1">
    <location>
        <begin position="148"/>
        <end position="159"/>
    </location>
</feature>
<proteinExistence type="predicted"/>
<feature type="compositionally biased region" description="Low complexity" evidence="1">
    <location>
        <begin position="519"/>
        <end position="529"/>
    </location>
</feature>
<dbReference type="GeneID" id="19303825"/>
<feature type="compositionally biased region" description="Basic and acidic residues" evidence="1">
    <location>
        <begin position="616"/>
        <end position="629"/>
    </location>
</feature>
<feature type="compositionally biased region" description="Polar residues" evidence="1">
    <location>
        <begin position="22"/>
        <end position="32"/>
    </location>
</feature>
<dbReference type="AlphaFoldDB" id="S7RRY4"/>
<feature type="region of interest" description="Disordered" evidence="1">
    <location>
        <begin position="1"/>
        <end position="285"/>
    </location>
</feature>
<feature type="compositionally biased region" description="Basic and acidic residues" evidence="1">
    <location>
        <begin position="115"/>
        <end position="128"/>
    </location>
</feature>
<evidence type="ECO:0000256" key="1">
    <source>
        <dbReference type="SAM" id="MobiDB-lite"/>
    </source>
</evidence>
<feature type="compositionally biased region" description="Polar residues" evidence="1">
    <location>
        <begin position="463"/>
        <end position="480"/>
    </location>
</feature>
<organism evidence="2 3">
    <name type="scientific">Gloeophyllum trabeum (strain ATCC 11539 / FP-39264 / Madison 617)</name>
    <name type="common">Brown rot fungus</name>
    <dbReference type="NCBI Taxonomy" id="670483"/>
    <lineage>
        <taxon>Eukaryota</taxon>
        <taxon>Fungi</taxon>
        <taxon>Dikarya</taxon>
        <taxon>Basidiomycota</taxon>
        <taxon>Agaricomycotina</taxon>
        <taxon>Agaricomycetes</taxon>
        <taxon>Gloeophyllales</taxon>
        <taxon>Gloeophyllaceae</taxon>
        <taxon>Gloeophyllum</taxon>
    </lineage>
</organism>
<sequence length="893" mass="96241">MPFPESSPGPGWATLQPGEESGASSPVSQSSNDELEPEDDELGHSNTATQKRRAPVGASPKERKRQRVLDTETSGDLPAYTLSGRPVPRKRKQPAKSVAASPLSTALHSSSKNPSSERHEAVASRENADSPDIPELSTLLSRARGSQRRPSNGLTSSPTRDNRARASPASQYKPESRLPRDPQLFSAFFTPRDKGKDKSKPQSSPQTAPPAFRWPKHRKSTSSSTNGADFIDLAPSHPRLSFSQTGRKTDPIELQSDSENEQDTPSVVRVKPPSSTPAIRQDTDVIDLCSDDEEGREDHLALQQPITSSPAAMSPPAFPAINNPERNAEIEDATIGEDNIAQEAHEPMPDPVFDNDDALRMNESPGPDLGDEDPLDLAQTVGTDADPPEASNDRLAGPEDSAVQHQTENSPVDIQGLQHFSREPNSGQAVLSTGHDAGDLDDNSPDSSTALPEELNTCPIESLRTTASNLTSDSPSQSPSLAERSPSASAKPSNKAVYKGSKYSRETGLWARFYRRRSSQQTSRGSLSQAEPFLSQQPSASSNQLGNETPPPRSPPPADILEPTSPSQGYELSDSSEGRVEDLLEPGQYVSRGEVEHGIQPSNDDCPTPQATAEMSGDKDSGPSQDKDPVSPSSEDPLPFVRPELGVTFVAAGPLPRPYSGDEIYPTSATLFPHNQEEQQVIDLTIDSEDENISDSEAILAEALRLRAVLPNYESDLTGESEDTYDAEHALPFTTAVTSSEGSPLMLVQRPITPEEMSEMRNELLGPSRRGARLRVPSTVDPVMNESSHVPARLSMPQPSSSQHLFPSVPEAISASSEKPFADKAGSEHPALGFFEGDAVDGHASDTASSDEEMPLSRRAQRFYSPVSSQGDAMDLGYPDSYQASFRVGRRND</sequence>
<feature type="compositionally biased region" description="Polar residues" evidence="1">
    <location>
        <begin position="534"/>
        <end position="547"/>
    </location>
</feature>
<feature type="region of interest" description="Disordered" evidence="1">
    <location>
        <begin position="811"/>
        <end position="893"/>
    </location>
</feature>
<dbReference type="EMBL" id="KB469299">
    <property type="protein sequence ID" value="EPQ57400.1"/>
    <property type="molecule type" value="Genomic_DNA"/>
</dbReference>
<feature type="compositionally biased region" description="Polar residues" evidence="1">
    <location>
        <begin position="564"/>
        <end position="575"/>
    </location>
</feature>
<feature type="compositionally biased region" description="Polar residues" evidence="1">
    <location>
        <begin position="403"/>
        <end position="412"/>
    </location>
</feature>
<dbReference type="KEGG" id="gtr:GLOTRDRAFT_137734"/>
<keyword evidence="3" id="KW-1185">Reference proteome</keyword>
<evidence type="ECO:0000313" key="2">
    <source>
        <dbReference type="EMBL" id="EPQ57400.1"/>
    </source>
</evidence>
<name>S7RRY4_GLOTA</name>
<gene>
    <name evidence="2" type="ORF">GLOTRDRAFT_137734</name>
</gene>
<accession>S7RRY4</accession>
<dbReference type="OMA" id="WHDRRRS"/>
<dbReference type="RefSeq" id="XP_007864506.1">
    <property type="nucleotide sequence ID" value="XM_007866315.1"/>
</dbReference>
<feature type="region of interest" description="Disordered" evidence="1">
    <location>
        <begin position="516"/>
        <end position="642"/>
    </location>
</feature>
<feature type="compositionally biased region" description="Basic and acidic residues" evidence="1">
    <location>
        <begin position="191"/>
        <end position="200"/>
    </location>
</feature>
<feature type="compositionally biased region" description="Polar residues" evidence="1">
    <location>
        <begin position="600"/>
        <end position="613"/>
    </location>
</feature>
<evidence type="ECO:0000313" key="3">
    <source>
        <dbReference type="Proteomes" id="UP000030669"/>
    </source>
</evidence>
<protein>
    <submittedName>
        <fullName evidence="2">Uncharacterized protein</fullName>
    </submittedName>
</protein>
<dbReference type="HOGENOM" id="CLU_323652_0_0_1"/>
<feature type="region of interest" description="Disordered" evidence="1">
    <location>
        <begin position="335"/>
        <end position="501"/>
    </location>
</feature>
<feature type="compositionally biased region" description="Polar residues" evidence="1">
    <location>
        <begin position="102"/>
        <end position="114"/>
    </location>
</feature>
<dbReference type="Proteomes" id="UP000030669">
    <property type="component" value="Unassembled WGS sequence"/>
</dbReference>
<feature type="compositionally biased region" description="Low complexity" evidence="1">
    <location>
        <begin position="485"/>
        <end position="496"/>
    </location>
</feature>
<reference evidence="2 3" key="1">
    <citation type="journal article" date="2012" name="Science">
        <title>The Paleozoic origin of enzymatic lignin decomposition reconstructed from 31 fungal genomes.</title>
        <authorList>
            <person name="Floudas D."/>
            <person name="Binder M."/>
            <person name="Riley R."/>
            <person name="Barry K."/>
            <person name="Blanchette R.A."/>
            <person name="Henrissat B."/>
            <person name="Martinez A.T."/>
            <person name="Otillar R."/>
            <person name="Spatafora J.W."/>
            <person name="Yadav J.S."/>
            <person name="Aerts A."/>
            <person name="Benoit I."/>
            <person name="Boyd A."/>
            <person name="Carlson A."/>
            <person name="Copeland A."/>
            <person name="Coutinho P.M."/>
            <person name="de Vries R.P."/>
            <person name="Ferreira P."/>
            <person name="Findley K."/>
            <person name="Foster B."/>
            <person name="Gaskell J."/>
            <person name="Glotzer D."/>
            <person name="Gorecki P."/>
            <person name="Heitman J."/>
            <person name="Hesse C."/>
            <person name="Hori C."/>
            <person name="Igarashi K."/>
            <person name="Jurgens J.A."/>
            <person name="Kallen N."/>
            <person name="Kersten P."/>
            <person name="Kohler A."/>
            <person name="Kuees U."/>
            <person name="Kumar T.K.A."/>
            <person name="Kuo A."/>
            <person name="LaButti K."/>
            <person name="Larrondo L.F."/>
            <person name="Lindquist E."/>
            <person name="Ling A."/>
            <person name="Lombard V."/>
            <person name="Lucas S."/>
            <person name="Lundell T."/>
            <person name="Martin R."/>
            <person name="McLaughlin D.J."/>
            <person name="Morgenstern I."/>
            <person name="Morin E."/>
            <person name="Murat C."/>
            <person name="Nagy L.G."/>
            <person name="Nolan M."/>
            <person name="Ohm R.A."/>
            <person name="Patyshakuliyeva A."/>
            <person name="Rokas A."/>
            <person name="Ruiz-Duenas F.J."/>
            <person name="Sabat G."/>
            <person name="Salamov A."/>
            <person name="Samejima M."/>
            <person name="Schmutz J."/>
            <person name="Slot J.C."/>
            <person name="St John F."/>
            <person name="Stenlid J."/>
            <person name="Sun H."/>
            <person name="Sun S."/>
            <person name="Syed K."/>
            <person name="Tsang A."/>
            <person name="Wiebenga A."/>
            <person name="Young D."/>
            <person name="Pisabarro A."/>
            <person name="Eastwood D.C."/>
            <person name="Martin F."/>
            <person name="Cullen D."/>
            <person name="Grigoriev I.V."/>
            <person name="Hibbett D.S."/>
        </authorList>
    </citation>
    <scope>NUCLEOTIDE SEQUENCE [LARGE SCALE GENOMIC DNA]</scope>
    <source>
        <strain evidence="2 3">ATCC 11539</strain>
    </source>
</reference>